<organism evidence="1 2">
    <name type="scientific">Meloidogyne enterolobii</name>
    <name type="common">Root-knot nematode worm</name>
    <name type="synonym">Meloidogyne mayaguensis</name>
    <dbReference type="NCBI Taxonomy" id="390850"/>
    <lineage>
        <taxon>Eukaryota</taxon>
        <taxon>Metazoa</taxon>
        <taxon>Ecdysozoa</taxon>
        <taxon>Nematoda</taxon>
        <taxon>Chromadorea</taxon>
        <taxon>Rhabditida</taxon>
        <taxon>Tylenchina</taxon>
        <taxon>Tylenchomorpha</taxon>
        <taxon>Tylenchoidea</taxon>
        <taxon>Meloidogynidae</taxon>
        <taxon>Meloidogyninae</taxon>
        <taxon>Meloidogyne</taxon>
    </lineage>
</organism>
<proteinExistence type="predicted"/>
<name>A0ACB1AMP5_MELEN</name>
<dbReference type="EMBL" id="CAVMJV010000098">
    <property type="protein sequence ID" value="CAK5095304.1"/>
    <property type="molecule type" value="Genomic_DNA"/>
</dbReference>
<reference evidence="1" key="1">
    <citation type="submission" date="2023-11" db="EMBL/GenBank/DDBJ databases">
        <authorList>
            <person name="Poullet M."/>
        </authorList>
    </citation>
    <scope>NUCLEOTIDE SEQUENCE</scope>
    <source>
        <strain evidence="1">E1834</strain>
    </source>
</reference>
<evidence type="ECO:0000313" key="2">
    <source>
        <dbReference type="Proteomes" id="UP001497535"/>
    </source>
</evidence>
<protein>
    <submittedName>
        <fullName evidence="1">Uncharacterized protein</fullName>
    </submittedName>
</protein>
<dbReference type="Proteomes" id="UP001497535">
    <property type="component" value="Unassembled WGS sequence"/>
</dbReference>
<evidence type="ECO:0000313" key="1">
    <source>
        <dbReference type="EMBL" id="CAK5095304.1"/>
    </source>
</evidence>
<accession>A0ACB1AMP5</accession>
<comment type="caution">
    <text evidence="1">The sequence shown here is derived from an EMBL/GenBank/DDBJ whole genome shotgun (WGS) entry which is preliminary data.</text>
</comment>
<sequence>MGKEQFKEADTSRKVIGVKFTAGNTELIRQAAHIQIFNNRLYEDVQGKWLPAQYGPLDSRLGTFQKSLNCQTCNKNMNDCVGHFGFIDLEYPVFHVGFFRLIIQTLQCICKGCSQTLLQEEQKSLLLRQASNPNLDYLRKKALQKKIVTLSKKISMCAKCGFLNGVVKKAVGSVLKIAHHEPLSAEILAAVEDRNELQQLLSSSKQNLLDPLKVMEIFKRIDLKDLPLLMIGADECKHPLHFLNQRIPVPPVCIRPSVVSELKSGSNEDDITMKLTEIMLINDILKKHKKDGAPMKTICETWDHLQVQCALYINSEMSGLPPEMQPKKFLRSFAQRLKGKHGRFRGNLSGKRVDFTARTVISPDPNLKIDQVGVPLQVAMTLTFPEVVCRSNIERLRKAVINGELVHPGANQIIDCKTGNKRSLRYGNRAITAKNLQIGDTVERHLSDGDVVLFNRQPSLHKISIIFNECACTPYNADFDGDEMNVHFPQTYEAKAESSLLMGVKHNLVSPRAGQPLIAAIQDFITAGHLLTKKDTFLTHSEVQRISATLLDITEINQRKIRLPPPAIIWPIKLWTGKQLIELVIAPFVDSNVRLNLSTKNKIHNPDDGEFTHKDTYVIIRNNQLLCGSLDKTLLGSESKTSIFYTLLRDWGEQHAIDAMWRLARFSGVYLSNRGFSIGIGDVRPNQQLLDEKRILLENGYKTCDQLNKTMKMEKQKTKPDFGLVEELEAKILKELSNIRDQAGKACREFLSKNNTPLTMAQCGSKGSFINIAQMIALNRSLPHFEQNDRSPDAKGFVENSFYSGLTPTEFIFHTMGGREGLVDTAVKTAETGYMQRRLVKCLEDLVVSYDNTVRTSTNEVVQFVFGDDGLDPSYMEARDGKLLDLSHLLNQVKSTQKELSQQTDYPNDASVYELDSLDIIRKEIDLSLASIQNEIKDTKTKQLLVTNKFADGLYDFICKHFNANKKLLQLQVNCERHRAYMSPTTRSGKVCCKTCEDFRFRRQAQLRSNGLSLAQIRQFLLLCQGKVRRAIVEPGTAVGAVAATSIGEPSTQMTLKTFHFAGVASMNITQGVPRIKEIINAVRSISTPIITVALSNDKDDKLAKRVKARIERTTLGEVSEYVEQIFLPDDMFVLVKLNVRRIRELQLEVTPDSIIQSICSARLPIPSIKSSQVRTVGKSIILVRPVDTGKCSMAMYMHYLKYYLPTVPIKGIPGVTRCVINADDKKGESFQLFVEGSSFKEVLALNEVNGIKTRFNNAIIIAEVLGIEAARGSIISEILNTMSEHGIELDRRHVMLLADLMTYRGEVLGITRNGLVKMKESVLLLASFERTIDHLYEAAFFGQKDRIVGVSECIIMGVPIGIGTGMFKLLQKQISQKKLESEQQDNKGKIQLLSPKREVLSASTSQQTQSLGPSTSGRRRRQASTSTAPLKEAKMEIESSEEQSIELFFKHFMRNTRIGRFTRGYFCTTIVFHFLAFFFGAQIFSFDTFLFALLLTTTTFLPLNISCSESAEKFWNCWDNHPQTISQLYSTRVAFGSLIGSWIGVFVVPLDWNRGNVGLFAPSLVYLFFHLLVYCLLISVYLLIIRLTRQMFPILAPKARRPSEIEEQQQSDNASKSLPNETTSSAAERHFQAPELPKLRAIVFAEFDNDIGRVLRFQVFFVIPCQVFDKQRFESISSAIIPSEEMRDRMITVNMFENKIIGYPIGMKDKRYPREILIFNMCFVISRQVECDWIYEPLVQKCAEYLVELEKNNFTGECFYTVTERTTIYLKLFSNSRGVEPPLVSPFSVPIFTRIPPPTSQSQLERMDVLSQKICPQIDGIRCVKDIACVVRIDTDLVARCIRNLCFYGCIRLLPMFLYFNCYVPTKKIRYFIESPGIVERCQRFSILDSNAPITRPSDIFRLYLGLKHGATLHNWFLLMSPRQLNIDERKLIQFGVYHGFIRKLNIYPVALHEDGTKIAAACTGEYSLDDLALRYVCSPVELHRKLSLNGNFQFIFR</sequence>
<keyword evidence="2" id="KW-1185">Reference proteome</keyword>
<gene>
    <name evidence="1" type="ORF">MENTE1834_LOCUS40875</name>
</gene>